<evidence type="ECO:0000259" key="3">
    <source>
        <dbReference type="SMART" id="SM01359"/>
    </source>
</evidence>
<proteinExistence type="inferred from homology"/>
<dbReference type="PROSITE" id="PS51257">
    <property type="entry name" value="PROKAR_LIPOPROTEIN"/>
    <property type="match status" value="1"/>
</dbReference>
<dbReference type="Pfam" id="PF17972">
    <property type="entry name" value="bMG5"/>
    <property type="match status" value="1"/>
</dbReference>
<dbReference type="SUPFAM" id="SSF48239">
    <property type="entry name" value="Terpenoid cyclases/Protein prenyltransferases"/>
    <property type="match status" value="1"/>
</dbReference>
<dbReference type="Proteomes" id="UP001595906">
    <property type="component" value="Unassembled WGS sequence"/>
</dbReference>
<dbReference type="Pfam" id="PF17962">
    <property type="entry name" value="bMG6"/>
    <property type="match status" value="1"/>
</dbReference>
<reference evidence="6" key="1">
    <citation type="journal article" date="2019" name="Int. J. Syst. Evol. Microbiol.">
        <title>The Global Catalogue of Microorganisms (GCM) 10K type strain sequencing project: providing services to taxonomists for standard genome sequencing and annotation.</title>
        <authorList>
            <consortium name="The Broad Institute Genomics Platform"/>
            <consortium name="The Broad Institute Genome Sequencing Center for Infectious Disease"/>
            <person name="Wu L."/>
            <person name="Ma J."/>
        </authorList>
    </citation>
    <scope>NUCLEOTIDE SEQUENCE [LARGE SCALE GENOMIC DNA]</scope>
    <source>
        <strain evidence="6">CECT 8010</strain>
    </source>
</reference>
<dbReference type="Gene3D" id="2.60.40.3710">
    <property type="match status" value="1"/>
</dbReference>
<dbReference type="Pfam" id="PF11974">
    <property type="entry name" value="bMG3"/>
    <property type="match status" value="1"/>
</dbReference>
<evidence type="ECO:0000256" key="1">
    <source>
        <dbReference type="ARBA" id="ARBA00010556"/>
    </source>
</evidence>
<dbReference type="SMART" id="SM01360">
    <property type="entry name" value="A2M"/>
    <property type="match status" value="1"/>
</dbReference>
<dbReference type="InterPro" id="IPR047565">
    <property type="entry name" value="Alpha-macroglob_thiol-ester_cl"/>
</dbReference>
<dbReference type="InterPro" id="IPR002890">
    <property type="entry name" value="MG2"/>
</dbReference>
<dbReference type="RefSeq" id="WP_379015509.1">
    <property type="nucleotide sequence ID" value="NZ_JBHSDC010000029.1"/>
</dbReference>
<dbReference type="InterPro" id="IPR001599">
    <property type="entry name" value="Macroglobln_a2"/>
</dbReference>
<dbReference type="InterPro" id="IPR021868">
    <property type="entry name" value="Alpha_2_Macroglob_MG3"/>
</dbReference>
<sequence length="1853" mass="205127">MEAHTQKQITCVTWYFLLAAILFTTACHRTKKLVQIDPAFSKYIEAYTSGTVSKKTSIRIQLATDANVTHAVNEPISKKLFSFSPAVEGKAYWIDARTIEFKPDKDLSVNTMYEVTFKLDGVIDVPSRYNSFTFNVETIKPSFQVEEYGLKAAGKNTMALTGQITTADVEASASVEQLLKATINGNVQKITWQHNEGNKTHAYTVENIVRTSAAQSLSLSWDGQPLNIALKDSKDIAIPAIGDFKVLDVRVIQDDEQYALVQFSDPLSIGQSLEGLIGISGQEALSYTILGSEVKVYAPTKLDGNYTVSINEGIQNQWEDKLAKGYTANVFYENRLPSVSLAGKGVILPNSGGKIVLPFDAINLKAVDISIIKIYENNIGQFLQSNKLDGDGYELRKVAKPIVQATVKLDEDKSMNLHKKNRFSLSLDKYIHTEPGAIYRVHIAFRPEYSLYACATTEKAKDDEENENYYDNEDGKVDDDDEFWQRYNDSYPYGYNWEQRNNPCSKGYYNRERFASRNILSTNIGLTAKRGNDNSLFVAVSNIITTDPMQDVELEVLDYQQQIIGKGKTSAEGIALIDIKRKPFLLIAKKGTEKSYLKLDDGSSLMLSKFDVSGAEIKNGIKGFIFGERGVWRPGDSLFLSCIIEDKTNKLPKDHPIELQLISPRGQLYKRIVKPNAEGGFNVFKLATDADAPTGNWTCKVKVGAATFDKKLKIETVMPNRLKINLNFNGLTALGKNTTTTGTLSAAWLFGAKAQNLKAKVDAQLYKKTTTFDKFKDYVFDNPTTAFTTQSKTIFDGSLNAEGTAAISPSFEAGTDAPGMLLANLVVKVFEPGGNFSIDNIALPYHPYTSYAGVHVPESKDNWGYIESGKQQRFDLVDVNTDGQLTNGATSLEVTLYKIQWRWWWDNSGDGLSNFTQDNYNKLINKQTVTAANGKAIYTANFNDDDWGRYLILVKDTRSGHTTGKTFYVDNDSWRSRGNNDDASAATMLSFSTDKEKYNVGEKCTLTIPSGKGGKALISIETGSKVLKTFWTNTETGQTKFDFTVDKDMSPNVYINVSLIQPHAQTINDLPIRMYGVVPILVEDKNTILKPVIKMADIIRPEQNTTINVSETNGKPMTYVIALVDDGLLDLTHFKTPDPHEYFYAKEALGVKSWDVYDYVIGAFSGELERILTIGGDADGAASKTRKANRFKPVVRFLGPFTTSGGSHAHNFTLPQYMGSVRAMVIAAGNGAYGMAEKTVTVKKPLMMLASLPRVLGPTEEFKIPVTIFATENSIKNVNLSIQGNPFIESAGSQNINFTKTGEQTVYFNAKVKANTGIGKVKIIASSGKEQAVYETEIDVRNPNPVVTQVAEATLQPGTSYKTVVGIIGDDKSSKATLEVSAIPAINLQKRLGYLINYPHGCIEQTTSAVFPQLALNLLMDVPEDRQRTIDNNIRTAIAKMQNFQQNDGGFSYWPGVDASDEWGTNYAGHFLLEAAAKGYVVPTYLLQQWKAFQRNKALAWNVKSAPYYGTDLTQAYRLYLLALAKSPEIGAMNRLKEWQFLTPEGKWRLAAAYYLVGQQQVALQLISGLPTTFTNRPFPGITYGSDVRDQAMVLETLTIMGRRSEAEQLVRTVASKLSQDQWYSTQTTAYALMAIAKYSGVTSGGKKLSYTTNINGKSATISSNSTIAQNSISWQNGKGDVLITNKGSNVLYVRVINEGKPVSTVPIPVTNNPNVLLVAVNYLSTSGQSIDITKLKQGSDFIAKVTVKNPGTRGAYQQMALSQIFPSGWEILNTRLFNSEGQFKSSASDYMDIRDDRVYQYFNMKAGETLTYYVQLNAAYLGKYFWPGVYCEAMYDNTISGGVSGKWVEIVE</sequence>
<comment type="caution">
    <text evidence="5">The sequence shown here is derived from an EMBL/GenBank/DDBJ whole genome shotgun (WGS) entry which is preliminary data.</text>
</comment>
<organism evidence="5 6">
    <name type="scientific">Parasediminibacterium paludis</name>
    <dbReference type="NCBI Taxonomy" id="908966"/>
    <lineage>
        <taxon>Bacteria</taxon>
        <taxon>Pseudomonadati</taxon>
        <taxon>Bacteroidota</taxon>
        <taxon>Chitinophagia</taxon>
        <taxon>Chitinophagales</taxon>
        <taxon>Chitinophagaceae</taxon>
        <taxon>Parasediminibacterium</taxon>
    </lineage>
</organism>
<dbReference type="Pfam" id="PF07703">
    <property type="entry name" value="A2M_BRD"/>
    <property type="match status" value="1"/>
</dbReference>
<accession>A0ABV8Q2C1</accession>
<dbReference type="InterPro" id="IPR041203">
    <property type="entry name" value="Bact_A2M_MG5"/>
</dbReference>
<evidence type="ECO:0000313" key="6">
    <source>
        <dbReference type="Proteomes" id="UP001595906"/>
    </source>
</evidence>
<dbReference type="InterPro" id="IPR051802">
    <property type="entry name" value="YfhM-like"/>
</dbReference>
<dbReference type="Pfam" id="PF01835">
    <property type="entry name" value="MG2"/>
    <property type="match status" value="1"/>
</dbReference>
<dbReference type="CDD" id="cd02891">
    <property type="entry name" value="A2M_like"/>
    <property type="match status" value="1"/>
</dbReference>
<dbReference type="Pfam" id="PF17973">
    <property type="entry name" value="bMG10"/>
    <property type="match status" value="1"/>
</dbReference>
<dbReference type="SMART" id="SM01359">
    <property type="entry name" value="A2M_N_2"/>
    <property type="match status" value="1"/>
</dbReference>
<name>A0ABV8Q2C1_9BACT</name>
<dbReference type="Pfam" id="PF00207">
    <property type="entry name" value="A2M"/>
    <property type="match status" value="1"/>
</dbReference>
<comment type="similarity">
    <text evidence="1">Belongs to the protease inhibitor I39 (alpha-2-macroglobulin) family. Bacterial alpha-2-macroglobulin subfamily.</text>
</comment>
<protein>
    <submittedName>
        <fullName evidence="5">Alpha-2-macroglobulin</fullName>
    </submittedName>
</protein>
<dbReference type="SMART" id="SM01419">
    <property type="entry name" value="Thiol-ester_cl"/>
    <property type="match status" value="1"/>
</dbReference>
<dbReference type="InterPro" id="IPR041246">
    <property type="entry name" value="Bact_MG10"/>
</dbReference>
<dbReference type="InterPro" id="IPR008930">
    <property type="entry name" value="Terpenoid_cyclase/PrenylTrfase"/>
</dbReference>
<dbReference type="Gene3D" id="1.50.10.20">
    <property type="match status" value="2"/>
</dbReference>
<dbReference type="InterPro" id="IPR041462">
    <property type="entry name" value="Bact_A2M_MG6"/>
</dbReference>
<dbReference type="Gene3D" id="2.60.40.1930">
    <property type="match status" value="1"/>
</dbReference>
<keyword evidence="2" id="KW-0732">Signal</keyword>
<feature type="domain" description="Alpha-2-macroglobulin" evidence="4">
    <location>
        <begin position="1194"/>
        <end position="1282"/>
    </location>
</feature>
<dbReference type="EMBL" id="JBHSDC010000029">
    <property type="protein sequence ID" value="MFC4233290.1"/>
    <property type="molecule type" value="Genomic_DNA"/>
</dbReference>
<evidence type="ECO:0000259" key="4">
    <source>
        <dbReference type="SMART" id="SM01360"/>
    </source>
</evidence>
<evidence type="ECO:0000313" key="5">
    <source>
        <dbReference type="EMBL" id="MFC4233290.1"/>
    </source>
</evidence>
<gene>
    <name evidence="5" type="ORF">ACFOW1_15415</name>
</gene>
<keyword evidence="6" id="KW-1185">Reference proteome</keyword>
<dbReference type="PANTHER" id="PTHR40094">
    <property type="entry name" value="ALPHA-2-MACROGLOBULIN HOMOLOG"/>
    <property type="match status" value="1"/>
</dbReference>
<evidence type="ECO:0000256" key="2">
    <source>
        <dbReference type="ARBA" id="ARBA00022729"/>
    </source>
</evidence>
<dbReference type="PANTHER" id="PTHR40094:SF1">
    <property type="entry name" value="UBIQUITIN DOMAIN-CONTAINING PROTEIN"/>
    <property type="match status" value="1"/>
</dbReference>
<dbReference type="InterPro" id="IPR011625">
    <property type="entry name" value="A2M_N_BRD"/>
</dbReference>
<feature type="domain" description="Alpha-2-macroglobulin bait region" evidence="3">
    <location>
        <begin position="989"/>
        <end position="1131"/>
    </location>
</feature>